<dbReference type="SMART" id="SM00939">
    <property type="entry name" value="PepX_C"/>
    <property type="match status" value="1"/>
</dbReference>
<feature type="compositionally biased region" description="Basic and acidic residues" evidence="9">
    <location>
        <begin position="1"/>
        <end position="14"/>
    </location>
</feature>
<evidence type="ECO:0000256" key="8">
    <source>
        <dbReference type="ARBA" id="ARBA00030045"/>
    </source>
</evidence>
<evidence type="ECO:0000313" key="12">
    <source>
        <dbReference type="Proteomes" id="UP000635245"/>
    </source>
</evidence>
<keyword evidence="4" id="KW-0031">Aminopeptidase</keyword>
<protein>
    <recommendedName>
        <fullName evidence="3">Xaa-Pro dipeptidyl-peptidase</fullName>
        <ecNumber evidence="3">3.4.14.11</ecNumber>
    </recommendedName>
    <alternativeName>
        <fullName evidence="8">X-prolyl-dipeptidyl aminopeptidase</fullName>
    </alternativeName>
</protein>
<sequence>MHRDRDDRGLERGGHPSTLRHAGRRYGRIPRSLSSGSVPVSLTRVWPAGKVKPLSDRRQTGGPVRSARLAVLLAATLALPLVPATAHADPPQNPVFEDGQAQPVFDPEDVVRENLWVRAPVDSDRDGVDDEVHVEIVRPKATEDGLRVPVVYQASPYYAGGNDVANHNVDVELHVPDGHGKPKPQIEWRYEEYLLARGFAVVYGESLGSGASTGCPTTGGENETIGARSVVDWLNGRAPARDAEGTPVAAEWSTGKTAMMGVSYNGTLPNAVASTGVEGLETIVPIAAISDWYDYYREDGAVVAPGGYQGEDADVLAEYVYTREDREVCRPVIDELAREQDRVTGDRNAFWDERDYLDDAHRVRASVLVVHGLNDWNVTTSQAAKWYAALGEAGVERKIWWHQSGHSDPYTLRQQEWLRTLNRWFSHYLYDVDNGIESEPRSTVQREDLSWADEADWPAPGTRDATAYLRPGGPDRGGLDVGGPLRGKPVVERLTDDATKTVEQLVDADSSANRLAYSSEPARKPVRLSGTAEVDLEVSFDRPAANVTGVLVDRAPDGTSTVITRGWTDPQNRTSPHRTRPIKPGKSYDVTFELQPKDYVLAKGHRLEFALLSSDHDFTLRPEPGAGLAIDVRKTSVTLPVVGGKGALRKAF</sequence>
<dbReference type="SUPFAM" id="SSF53474">
    <property type="entry name" value="alpha/beta-Hydrolases"/>
    <property type="match status" value="1"/>
</dbReference>
<evidence type="ECO:0000256" key="6">
    <source>
        <dbReference type="ARBA" id="ARBA00022801"/>
    </source>
</evidence>
<dbReference type="GO" id="GO:0008236">
    <property type="term" value="F:serine-type peptidase activity"/>
    <property type="evidence" value="ECO:0007669"/>
    <property type="project" value="UniProtKB-KW"/>
</dbReference>
<comment type="similarity">
    <text evidence="2">Belongs to the peptidase S15 family.</text>
</comment>
<dbReference type="InterPro" id="IPR029058">
    <property type="entry name" value="AB_hydrolase_fold"/>
</dbReference>
<comment type="catalytic activity">
    <reaction evidence="1">
        <text>Hydrolyzes Xaa-Pro-|- bonds to release unblocked, N-terminal dipeptides from substrates including Ala-Pro-|-p-nitroanilide and (sequentially) Tyr-Pro-|-Phe-Pro-|-Gly-Pro-|-Ile.</text>
        <dbReference type="EC" id="3.4.14.11"/>
    </reaction>
</comment>
<evidence type="ECO:0000256" key="2">
    <source>
        <dbReference type="ARBA" id="ARBA00010819"/>
    </source>
</evidence>
<evidence type="ECO:0000256" key="1">
    <source>
        <dbReference type="ARBA" id="ARBA00000123"/>
    </source>
</evidence>
<dbReference type="SUPFAM" id="SSF49785">
    <property type="entry name" value="Galactose-binding domain-like"/>
    <property type="match status" value="1"/>
</dbReference>
<dbReference type="Gene3D" id="3.40.50.1820">
    <property type="entry name" value="alpha/beta hydrolase"/>
    <property type="match status" value="2"/>
</dbReference>
<comment type="caution">
    <text evidence="11">The sequence shown here is derived from an EMBL/GenBank/DDBJ whole genome shotgun (WGS) entry which is preliminary data.</text>
</comment>
<evidence type="ECO:0000259" key="10">
    <source>
        <dbReference type="SMART" id="SM00939"/>
    </source>
</evidence>
<feature type="region of interest" description="Disordered" evidence="9">
    <location>
        <begin position="1"/>
        <end position="36"/>
    </location>
</feature>
<dbReference type="InterPro" id="IPR013736">
    <property type="entry name" value="Xaa-Pro_dipept_C"/>
</dbReference>
<keyword evidence="5" id="KW-0645">Protease</keyword>
<dbReference type="GO" id="GO:0006508">
    <property type="term" value="P:proteolysis"/>
    <property type="evidence" value="ECO:0007669"/>
    <property type="project" value="UniProtKB-KW"/>
</dbReference>
<dbReference type="InterPro" id="IPR008252">
    <property type="entry name" value="Pept_S15_Xpro"/>
</dbReference>
<keyword evidence="7" id="KW-0720">Serine protease</keyword>
<dbReference type="Proteomes" id="UP000635245">
    <property type="component" value="Unassembled WGS sequence"/>
</dbReference>
<dbReference type="Pfam" id="PF08530">
    <property type="entry name" value="PepX_C"/>
    <property type="match status" value="1"/>
</dbReference>
<dbReference type="InterPro" id="IPR000383">
    <property type="entry name" value="Xaa-Pro-like_dom"/>
</dbReference>
<dbReference type="InterPro" id="IPR005674">
    <property type="entry name" value="CocE/Ser_esterase"/>
</dbReference>
<dbReference type="GO" id="GO:0008239">
    <property type="term" value="F:dipeptidyl-peptidase activity"/>
    <property type="evidence" value="ECO:0007669"/>
    <property type="project" value="UniProtKB-EC"/>
</dbReference>
<proteinExistence type="inferred from homology"/>
<dbReference type="Pfam" id="PF02129">
    <property type="entry name" value="Peptidase_S15"/>
    <property type="match status" value="1"/>
</dbReference>
<evidence type="ECO:0000256" key="7">
    <source>
        <dbReference type="ARBA" id="ARBA00022825"/>
    </source>
</evidence>
<name>A0A934QU89_9PSEU</name>
<dbReference type="InterPro" id="IPR008979">
    <property type="entry name" value="Galactose-bd-like_sf"/>
</dbReference>
<feature type="domain" description="Xaa-Pro dipeptidyl-peptidase C-terminal" evidence="10">
    <location>
        <begin position="422"/>
        <end position="638"/>
    </location>
</feature>
<dbReference type="EMBL" id="JAENJH010000010">
    <property type="protein sequence ID" value="MBK1788347.1"/>
    <property type="molecule type" value="Genomic_DNA"/>
</dbReference>
<keyword evidence="6" id="KW-0378">Hydrolase</keyword>
<keyword evidence="12" id="KW-1185">Reference proteome</keyword>
<dbReference type="PRINTS" id="PR00923">
    <property type="entry name" value="LACTOPTASE"/>
</dbReference>
<accession>A0A934QU89</accession>
<reference evidence="11" key="1">
    <citation type="submission" date="2020-12" db="EMBL/GenBank/DDBJ databases">
        <title>Prauserella sp. ASG 168, a novel actinomycete isolated from cave rock.</title>
        <authorList>
            <person name="Suriyachadkun C."/>
        </authorList>
    </citation>
    <scope>NUCLEOTIDE SEQUENCE</scope>
    <source>
        <strain evidence="11">ASG 168</strain>
    </source>
</reference>
<dbReference type="EC" id="3.4.14.11" evidence="3"/>
<evidence type="ECO:0000256" key="3">
    <source>
        <dbReference type="ARBA" id="ARBA00012463"/>
    </source>
</evidence>
<dbReference type="NCBIfam" id="TIGR00976">
    <property type="entry name" value="CocE_NonD"/>
    <property type="match status" value="1"/>
</dbReference>
<evidence type="ECO:0000256" key="9">
    <source>
        <dbReference type="SAM" id="MobiDB-lite"/>
    </source>
</evidence>
<gene>
    <name evidence="11" type="ORF">JHE00_28800</name>
</gene>
<dbReference type="AlphaFoldDB" id="A0A934QU89"/>
<dbReference type="NCBIfam" id="NF003780">
    <property type="entry name" value="PRK05371.1-1"/>
    <property type="match status" value="1"/>
</dbReference>
<evidence type="ECO:0000256" key="4">
    <source>
        <dbReference type="ARBA" id="ARBA00022438"/>
    </source>
</evidence>
<organism evidence="11 12">
    <name type="scientific">Prauserella cavernicola</name>
    <dbReference type="NCBI Taxonomy" id="2800127"/>
    <lineage>
        <taxon>Bacteria</taxon>
        <taxon>Bacillati</taxon>
        <taxon>Actinomycetota</taxon>
        <taxon>Actinomycetes</taxon>
        <taxon>Pseudonocardiales</taxon>
        <taxon>Pseudonocardiaceae</taxon>
        <taxon>Prauserella</taxon>
    </lineage>
</organism>
<dbReference type="GO" id="GO:0004177">
    <property type="term" value="F:aminopeptidase activity"/>
    <property type="evidence" value="ECO:0007669"/>
    <property type="project" value="UniProtKB-KW"/>
</dbReference>
<dbReference type="Gene3D" id="2.60.120.260">
    <property type="entry name" value="Galactose-binding domain-like"/>
    <property type="match status" value="1"/>
</dbReference>
<evidence type="ECO:0000313" key="11">
    <source>
        <dbReference type="EMBL" id="MBK1788347.1"/>
    </source>
</evidence>
<evidence type="ECO:0000256" key="5">
    <source>
        <dbReference type="ARBA" id="ARBA00022670"/>
    </source>
</evidence>